<dbReference type="SUPFAM" id="SSF53756">
    <property type="entry name" value="UDP-Glycosyltransferase/glycogen phosphorylase"/>
    <property type="match status" value="1"/>
</dbReference>
<evidence type="ECO:0000256" key="1">
    <source>
        <dbReference type="ARBA" id="ARBA00006962"/>
    </source>
</evidence>
<feature type="region of interest" description="Disordered" evidence="4">
    <location>
        <begin position="358"/>
        <end position="388"/>
    </location>
</feature>
<keyword evidence="7" id="KW-1185">Reference proteome</keyword>
<proteinExistence type="inferred from homology"/>
<dbReference type="InterPro" id="IPR050519">
    <property type="entry name" value="Glycosyltransf_28_UgtP"/>
</dbReference>
<evidence type="ECO:0000256" key="2">
    <source>
        <dbReference type="ARBA" id="ARBA00022676"/>
    </source>
</evidence>
<dbReference type="Gene3D" id="3.40.50.2000">
    <property type="entry name" value="Glycogen Phosphorylase B"/>
    <property type="match status" value="1"/>
</dbReference>
<dbReference type="RefSeq" id="WP_344513602.1">
    <property type="nucleotide sequence ID" value="NZ_BAAAQD010000039.1"/>
</dbReference>
<gene>
    <name evidence="6" type="ORF">GCM10009827_107300</name>
</gene>
<name>A0ABN2D4L1_9ACTN</name>
<comment type="caution">
    <text evidence="6">The sequence shown here is derived from an EMBL/GenBank/DDBJ whole genome shotgun (WGS) entry which is preliminary data.</text>
</comment>
<evidence type="ECO:0000259" key="5">
    <source>
        <dbReference type="Pfam" id="PF06925"/>
    </source>
</evidence>
<dbReference type="Proteomes" id="UP001501470">
    <property type="component" value="Unassembled WGS sequence"/>
</dbReference>
<dbReference type="Pfam" id="PF13692">
    <property type="entry name" value="Glyco_trans_1_4"/>
    <property type="match status" value="1"/>
</dbReference>
<sequence>MTAPRMHGRSARVVVISASFGAGHDGAAAELSRRLRLDGFAVQRHDFVDLLPRRAGRLLRGMYRRQLTTLPATWGWLLSAVGTAGVAAAASRLTALADEATLAAVGPDAAAVVSTYPLAGQVLGRLRRDGRLKAPALTYLTDLSVHPLWIAGGVDTHLALHDEAARQARRHGARDVRVVAPAVSPAFGRTPPVTSQVRQRLRFGLPAVAPLALIVAGAWGVGAVERAAADIAATGLAVPVVACGRNDPLRHRLARTGRVVALGWIDDMAALMRTCQVVVQNAGGLSSLEALTAGVPVVTYRSVPGHGRSNAEALDVAGWVPWIRDPADLAAALRQAMVTPNAFRPAAIRPETVIAAAAGMPSPSPSPVPSAVRPPSPVADGGPRVVAA</sequence>
<dbReference type="EMBL" id="BAAAQD010000039">
    <property type="protein sequence ID" value="GAA1568137.1"/>
    <property type="molecule type" value="Genomic_DNA"/>
</dbReference>
<keyword evidence="2" id="KW-0328">Glycosyltransferase</keyword>
<accession>A0ABN2D4L1</accession>
<evidence type="ECO:0000256" key="3">
    <source>
        <dbReference type="ARBA" id="ARBA00022679"/>
    </source>
</evidence>
<dbReference type="Pfam" id="PF06925">
    <property type="entry name" value="MGDG_synth"/>
    <property type="match status" value="1"/>
</dbReference>
<keyword evidence="3" id="KW-0808">Transferase</keyword>
<dbReference type="PANTHER" id="PTHR43025">
    <property type="entry name" value="MONOGALACTOSYLDIACYLGLYCEROL SYNTHASE"/>
    <property type="match status" value="1"/>
</dbReference>
<comment type="similarity">
    <text evidence="1">Belongs to the glycosyltransferase 28 family.</text>
</comment>
<feature type="domain" description="Diacylglycerol glucosyltransferase N-terminal" evidence="5">
    <location>
        <begin position="102"/>
        <end position="178"/>
    </location>
</feature>
<evidence type="ECO:0000313" key="7">
    <source>
        <dbReference type="Proteomes" id="UP001501470"/>
    </source>
</evidence>
<dbReference type="PANTHER" id="PTHR43025:SF3">
    <property type="entry name" value="MONOGALACTOSYLDIACYLGLYCEROL SYNTHASE 1, CHLOROPLASTIC"/>
    <property type="match status" value="1"/>
</dbReference>
<organism evidence="6 7">
    <name type="scientific">Dactylosporangium maewongense</name>
    <dbReference type="NCBI Taxonomy" id="634393"/>
    <lineage>
        <taxon>Bacteria</taxon>
        <taxon>Bacillati</taxon>
        <taxon>Actinomycetota</taxon>
        <taxon>Actinomycetes</taxon>
        <taxon>Micromonosporales</taxon>
        <taxon>Micromonosporaceae</taxon>
        <taxon>Dactylosporangium</taxon>
    </lineage>
</organism>
<reference evidence="6 7" key="1">
    <citation type="journal article" date="2019" name="Int. J. Syst. Evol. Microbiol.">
        <title>The Global Catalogue of Microorganisms (GCM) 10K type strain sequencing project: providing services to taxonomists for standard genome sequencing and annotation.</title>
        <authorList>
            <consortium name="The Broad Institute Genomics Platform"/>
            <consortium name="The Broad Institute Genome Sequencing Center for Infectious Disease"/>
            <person name="Wu L."/>
            <person name="Ma J."/>
        </authorList>
    </citation>
    <scope>NUCLEOTIDE SEQUENCE [LARGE SCALE GENOMIC DNA]</scope>
    <source>
        <strain evidence="6 7">JCM 15933</strain>
    </source>
</reference>
<feature type="compositionally biased region" description="Pro residues" evidence="4">
    <location>
        <begin position="362"/>
        <end position="377"/>
    </location>
</feature>
<protein>
    <submittedName>
        <fullName evidence="6">Galactosyldiacylglycerol synthase</fullName>
    </submittedName>
</protein>
<evidence type="ECO:0000313" key="6">
    <source>
        <dbReference type="EMBL" id="GAA1568137.1"/>
    </source>
</evidence>
<evidence type="ECO:0000256" key="4">
    <source>
        <dbReference type="SAM" id="MobiDB-lite"/>
    </source>
</evidence>
<dbReference type="InterPro" id="IPR009695">
    <property type="entry name" value="Diacylglyc_glucosyltr_N"/>
</dbReference>